<feature type="transmembrane region" description="Helical" evidence="1">
    <location>
        <begin position="150"/>
        <end position="171"/>
    </location>
</feature>
<sequence>MKTTRRTQQNLIYRGRCYTLKLRKSRLNWLNIARYIKSQRFFPIQRSRGCCGTVSINLQATDVVVGCKHVASCAECAYAFYKFMKLDELKQLTLKYPKPLQQVHNELASNTFTSLETACLLTTWDQVRGLISSHPFRQEGRDFAQIQKDVQFVVLVQLLMFVFHFQMNLIAAQRYMYETKYREEAVLLYGNLAVRQIAIFTVIRESKTIFVIVKVKHHNQEQEKNASTIYTVLVRNRFCFCCPDSTNRLWLFCKGMSSSEDLSSISSTLDENAVIFPLPVKVKKESATDSEFEEKEAADLDPEQNWQEATSDLSLRRPRRRKAFLHGRRKSRKLLKSPSSEFVTKAKLKTSTPKYEFDIADWSAFDDYTLIHSIIHLMNIRNVALGVQFNRNVSEKELLWRWESMLFNKSISENLTEKLENVSYLAIREMQQKMPLNNYEMRLLYSVPFYSLPGVEVFENLINENVDVFYKTRIAQELRGMWLELYDLKLLIGQPGKFCSEGESVLYSENSLSNNKCNLFADPNPTEEDYSVLSEMVDFKLDVLQSKVLKYKDKIEALHQIYLGKNASLDMIDGGLRPVGSLVSKQFSFMIRSPKITIGFSDENEKMDVDLTLPLGHRPTGLIKALCATLRIDSFADIYLRSYINDYVVVNGKKIRQMRRIKLTHGSLIQIYDVDLELELEENLRCEIRKQLIQKMLSSPFFSETFDLKPLLINITSKYSETILNGDDFDLAVLNLIFIRKKHYF</sequence>
<dbReference type="PANTHER" id="PTHR13233:SF0">
    <property type="entry name" value="MICROSPHERULE PROTEIN 1"/>
    <property type="match status" value="1"/>
</dbReference>
<dbReference type="Proteomes" id="UP000054632">
    <property type="component" value="Unassembled WGS sequence"/>
</dbReference>
<dbReference type="GO" id="GO:0031011">
    <property type="term" value="C:Ino80 complex"/>
    <property type="evidence" value="ECO:0007669"/>
    <property type="project" value="InterPro"/>
</dbReference>
<organism evidence="3 4">
    <name type="scientific">Trichinella pseudospiralis</name>
    <name type="common">Parasitic roundworm</name>
    <dbReference type="NCBI Taxonomy" id="6337"/>
    <lineage>
        <taxon>Eukaryota</taxon>
        <taxon>Metazoa</taxon>
        <taxon>Ecdysozoa</taxon>
        <taxon>Nematoda</taxon>
        <taxon>Enoplea</taxon>
        <taxon>Dorylaimia</taxon>
        <taxon>Trichinellida</taxon>
        <taxon>Trichinellidae</taxon>
        <taxon>Trichinella</taxon>
    </lineage>
</organism>
<comment type="caution">
    <text evidence="3">The sequence shown here is derived from an EMBL/GenBank/DDBJ whole genome shotgun (WGS) entry which is preliminary data.</text>
</comment>
<dbReference type="InterPro" id="IPR025999">
    <property type="entry name" value="MCRS_N"/>
</dbReference>
<dbReference type="EMBL" id="JYDR01000089">
    <property type="protein sequence ID" value="KRY69528.1"/>
    <property type="molecule type" value="Genomic_DNA"/>
</dbReference>
<keyword evidence="1" id="KW-0472">Membrane</keyword>
<evidence type="ECO:0000313" key="3">
    <source>
        <dbReference type="EMBL" id="KRY69528.1"/>
    </source>
</evidence>
<evidence type="ECO:0000313" key="4">
    <source>
        <dbReference type="Proteomes" id="UP000054632"/>
    </source>
</evidence>
<dbReference type="GO" id="GO:0002151">
    <property type="term" value="F:G-quadruplex RNA binding"/>
    <property type="evidence" value="ECO:0007669"/>
    <property type="project" value="InterPro"/>
</dbReference>
<dbReference type="InterPro" id="IPR037912">
    <property type="entry name" value="MCRS1"/>
</dbReference>
<reference evidence="3 4" key="1">
    <citation type="submission" date="2015-01" db="EMBL/GenBank/DDBJ databases">
        <title>Evolution of Trichinella species and genotypes.</title>
        <authorList>
            <person name="Korhonen P.K."/>
            <person name="Edoardo P."/>
            <person name="Giuseppe L.R."/>
            <person name="Gasser R.B."/>
        </authorList>
    </citation>
    <scope>NUCLEOTIDE SEQUENCE [LARGE SCALE GENOMIC DNA]</scope>
    <source>
        <strain evidence="3">ISS13</strain>
    </source>
</reference>
<protein>
    <submittedName>
        <fullName evidence="3">Microspherule protein 1</fullName>
    </submittedName>
</protein>
<accession>A0A0V1E7B1</accession>
<dbReference type="AlphaFoldDB" id="A0A0V1E7B1"/>
<gene>
    <name evidence="3" type="primary">MCRS1</name>
    <name evidence="3" type="ORF">T4A_7253</name>
</gene>
<dbReference type="GO" id="GO:0071339">
    <property type="term" value="C:MLL1 complex"/>
    <property type="evidence" value="ECO:0007669"/>
    <property type="project" value="InterPro"/>
</dbReference>
<dbReference type="GO" id="GO:0044545">
    <property type="term" value="C:NSL complex"/>
    <property type="evidence" value="ECO:0007669"/>
    <property type="project" value="TreeGrafter"/>
</dbReference>
<proteinExistence type="predicted"/>
<keyword evidence="1" id="KW-0812">Transmembrane</keyword>
<dbReference type="GO" id="GO:0045944">
    <property type="term" value="P:positive regulation of transcription by RNA polymerase II"/>
    <property type="evidence" value="ECO:0007669"/>
    <property type="project" value="TreeGrafter"/>
</dbReference>
<keyword evidence="1" id="KW-1133">Transmembrane helix</keyword>
<evidence type="ECO:0000259" key="2">
    <source>
        <dbReference type="Pfam" id="PF13325"/>
    </source>
</evidence>
<evidence type="ECO:0000256" key="1">
    <source>
        <dbReference type="SAM" id="Phobius"/>
    </source>
</evidence>
<name>A0A0V1E7B1_TRIPS</name>
<dbReference type="Pfam" id="PF13325">
    <property type="entry name" value="MCRS_N"/>
    <property type="match status" value="1"/>
</dbReference>
<feature type="domain" description="Microspherule protein N-terminal" evidence="2">
    <location>
        <begin position="362"/>
        <end position="507"/>
    </location>
</feature>
<dbReference type="PANTHER" id="PTHR13233">
    <property type="entry name" value="MICROSPHERULE PROTEIN 1"/>
    <property type="match status" value="1"/>
</dbReference>